<organism evidence="1 2">
    <name type="scientific">Popillia japonica</name>
    <name type="common">Japanese beetle</name>
    <dbReference type="NCBI Taxonomy" id="7064"/>
    <lineage>
        <taxon>Eukaryota</taxon>
        <taxon>Metazoa</taxon>
        <taxon>Ecdysozoa</taxon>
        <taxon>Arthropoda</taxon>
        <taxon>Hexapoda</taxon>
        <taxon>Insecta</taxon>
        <taxon>Pterygota</taxon>
        <taxon>Neoptera</taxon>
        <taxon>Endopterygota</taxon>
        <taxon>Coleoptera</taxon>
        <taxon>Polyphaga</taxon>
        <taxon>Scarabaeiformia</taxon>
        <taxon>Scarabaeidae</taxon>
        <taxon>Rutelinae</taxon>
        <taxon>Popillia</taxon>
    </lineage>
</organism>
<evidence type="ECO:0000313" key="2">
    <source>
        <dbReference type="Proteomes" id="UP001458880"/>
    </source>
</evidence>
<dbReference type="EMBL" id="JASPKY010000133">
    <property type="protein sequence ID" value="KAK9731379.1"/>
    <property type="molecule type" value="Genomic_DNA"/>
</dbReference>
<accession>A0AAW1LBL9</accession>
<keyword evidence="2" id="KW-1185">Reference proteome</keyword>
<protein>
    <submittedName>
        <fullName evidence="1">Uncharacterized protein</fullName>
    </submittedName>
</protein>
<dbReference type="AlphaFoldDB" id="A0AAW1LBL9"/>
<reference evidence="1 2" key="1">
    <citation type="journal article" date="2024" name="BMC Genomics">
        <title>De novo assembly and annotation of Popillia japonica's genome with initial clues to its potential as an invasive pest.</title>
        <authorList>
            <person name="Cucini C."/>
            <person name="Boschi S."/>
            <person name="Funari R."/>
            <person name="Cardaioli E."/>
            <person name="Iannotti N."/>
            <person name="Marturano G."/>
            <person name="Paoli F."/>
            <person name="Bruttini M."/>
            <person name="Carapelli A."/>
            <person name="Frati F."/>
            <person name="Nardi F."/>
        </authorList>
    </citation>
    <scope>NUCLEOTIDE SEQUENCE [LARGE SCALE GENOMIC DNA]</scope>
    <source>
        <strain evidence="1">DMR45628</strain>
    </source>
</reference>
<sequence>MSTITTLLEQNAKMLSLLQQNTQVTEQRQEIQDYNVMPDFSKLINKFDGESGPITAKQWLEEIITFSLLHNWSPAFTYQMATINLIGAGNIGYRQNSLKLLAGKSLREYLRRLLFLNQA</sequence>
<dbReference type="Proteomes" id="UP001458880">
    <property type="component" value="Unassembled WGS sequence"/>
</dbReference>
<gene>
    <name evidence="1" type="ORF">QE152_g13699</name>
</gene>
<name>A0AAW1LBL9_POPJA</name>
<comment type="caution">
    <text evidence="1">The sequence shown here is derived from an EMBL/GenBank/DDBJ whole genome shotgun (WGS) entry which is preliminary data.</text>
</comment>
<proteinExistence type="predicted"/>
<evidence type="ECO:0000313" key="1">
    <source>
        <dbReference type="EMBL" id="KAK9731379.1"/>
    </source>
</evidence>